<keyword evidence="1" id="KW-0812">Transmembrane</keyword>
<name>A0A136PK04_9ACTN</name>
<accession>A0A136PK04</accession>
<dbReference type="RefSeq" id="WP_036376929.1">
    <property type="nucleotide sequence ID" value="NZ_JBIUBN010000001.1"/>
</dbReference>
<comment type="caution">
    <text evidence="2">The sequence shown here is derived from an EMBL/GenBank/DDBJ whole genome shotgun (WGS) entry which is preliminary data.</text>
</comment>
<dbReference type="EMBL" id="LRQV01000161">
    <property type="protein sequence ID" value="KXK58739.1"/>
    <property type="molecule type" value="Genomic_DNA"/>
</dbReference>
<dbReference type="Proteomes" id="UP000070620">
    <property type="component" value="Unassembled WGS sequence"/>
</dbReference>
<dbReference type="AlphaFoldDB" id="A0A136PK04"/>
<proteinExistence type="predicted"/>
<organism evidence="2 3">
    <name type="scientific">Micromonospora rosaria</name>
    <dbReference type="NCBI Taxonomy" id="47874"/>
    <lineage>
        <taxon>Bacteria</taxon>
        <taxon>Bacillati</taxon>
        <taxon>Actinomycetota</taxon>
        <taxon>Actinomycetes</taxon>
        <taxon>Micromonosporales</taxon>
        <taxon>Micromonosporaceae</taxon>
        <taxon>Micromonospora</taxon>
    </lineage>
</organism>
<feature type="transmembrane region" description="Helical" evidence="1">
    <location>
        <begin position="6"/>
        <end position="27"/>
    </location>
</feature>
<evidence type="ECO:0000313" key="2">
    <source>
        <dbReference type="EMBL" id="KXK58739.1"/>
    </source>
</evidence>
<keyword evidence="1" id="KW-1133">Transmembrane helix</keyword>
<evidence type="ECO:0000256" key="1">
    <source>
        <dbReference type="SAM" id="Phobius"/>
    </source>
</evidence>
<keyword evidence="3" id="KW-1185">Reference proteome</keyword>
<sequence>MVTEIGFVSLLVAGLGALAGGLVYLAVRMSRGRW</sequence>
<protein>
    <submittedName>
        <fullName evidence="2">Multidrug MFS transporter</fullName>
    </submittedName>
</protein>
<gene>
    <name evidence="2" type="ORF">AWW66_28095</name>
</gene>
<dbReference type="NCBIfam" id="NF041280">
    <property type="entry name" value="mem_Micro_34"/>
    <property type="match status" value="1"/>
</dbReference>
<evidence type="ECO:0000313" key="3">
    <source>
        <dbReference type="Proteomes" id="UP000070620"/>
    </source>
</evidence>
<keyword evidence="1" id="KW-0472">Membrane</keyword>
<reference evidence="2 3" key="1">
    <citation type="submission" date="2016-01" db="EMBL/GenBank/DDBJ databases">
        <title>Whole genome sequence and analysis of Micromonospora rosaria DSM 803, which can produce antibacterial substance rosamicin.</title>
        <authorList>
            <person name="Yang H."/>
            <person name="He X."/>
            <person name="Zhu D."/>
        </authorList>
    </citation>
    <scope>NUCLEOTIDE SEQUENCE [LARGE SCALE GENOMIC DNA]</scope>
    <source>
        <strain evidence="2 3">DSM 803</strain>
    </source>
</reference>